<dbReference type="AlphaFoldDB" id="A0A1Y4JI89"/>
<feature type="compositionally biased region" description="Polar residues" evidence="1">
    <location>
        <begin position="83"/>
        <end position="92"/>
    </location>
</feature>
<dbReference type="EMBL" id="NFKE01000021">
    <property type="protein sequence ID" value="OUP31496.1"/>
    <property type="molecule type" value="Genomic_DNA"/>
</dbReference>
<evidence type="ECO:0000256" key="1">
    <source>
        <dbReference type="SAM" id="MobiDB-lite"/>
    </source>
</evidence>
<proteinExistence type="predicted"/>
<feature type="compositionally biased region" description="Basic and acidic residues" evidence="1">
    <location>
        <begin position="95"/>
        <end position="107"/>
    </location>
</feature>
<organism evidence="2 3">
    <name type="scientific">Bacteroides clarus</name>
    <dbReference type="NCBI Taxonomy" id="626929"/>
    <lineage>
        <taxon>Bacteria</taxon>
        <taxon>Pseudomonadati</taxon>
        <taxon>Bacteroidota</taxon>
        <taxon>Bacteroidia</taxon>
        <taxon>Bacteroidales</taxon>
        <taxon>Bacteroidaceae</taxon>
        <taxon>Bacteroides</taxon>
    </lineage>
</organism>
<protein>
    <recommendedName>
        <fullName evidence="4">Fimbrillin family protein</fullName>
    </recommendedName>
</protein>
<dbReference type="Proteomes" id="UP000196587">
    <property type="component" value="Unassembled WGS sequence"/>
</dbReference>
<comment type="caution">
    <text evidence="2">The sequence shown here is derived from an EMBL/GenBank/DDBJ whole genome shotgun (WGS) entry which is preliminary data.</text>
</comment>
<reference evidence="3" key="1">
    <citation type="submission" date="2017-04" db="EMBL/GenBank/DDBJ databases">
        <title>Function of individual gut microbiota members based on whole genome sequencing of pure cultures obtained from chicken caecum.</title>
        <authorList>
            <person name="Medvecky M."/>
            <person name="Cejkova D."/>
            <person name="Polansky O."/>
            <person name="Karasova D."/>
            <person name="Kubasova T."/>
            <person name="Cizek A."/>
            <person name="Rychlik I."/>
        </authorList>
    </citation>
    <scope>NUCLEOTIDE SEQUENCE [LARGE SCALE GENOMIC DNA]</scope>
    <source>
        <strain evidence="3">An189</strain>
    </source>
</reference>
<name>A0A1Y4JI89_9BACE</name>
<evidence type="ECO:0008006" key="4">
    <source>
        <dbReference type="Google" id="ProtNLM"/>
    </source>
</evidence>
<evidence type="ECO:0000313" key="3">
    <source>
        <dbReference type="Proteomes" id="UP000196587"/>
    </source>
</evidence>
<dbReference type="RefSeq" id="WP_087413677.1">
    <property type="nucleotide sequence ID" value="NZ_CALIXP010000085.1"/>
</dbReference>
<sequence length="543" mass="58903">MKKHILHIPYSKHSVCNGAHGIHCVRNTFRTRNTSRIHSLFIWCGIGLLWLCTACTEQDEFSSATLQPLTFIIDEPLPFQEMTAGSGNTAAQPSGRDDSHARSHTRIADSGKAVSWENNDKIYLAAAITVSTSTTYAYSTATYNGSTKKWSALTPPISAPAGANVNVEAIYAKGTLSGNTMTLADNSIIMKASTKNIKVTAPAEPINLTFLSTQVRVEVAGMDNGITPTSSLANIPQSIDIQPAKGSFSITTASKTNFISDNGVYYVFPGGINLETSNHKVIALTNTRVNSSYFLDMSGRGGHVRPDGDIHVGDYYYSDGTWSDGGYRLLTDGTCLQENVPPLAGKTCIGIVFAVGHSDYDTSNYRNTGIRQDKCQAYVIALKDAGAECRWGVPGPVVGCSVSNNGSYPEKDWSGYLYTKKIDDYATANGSGLDPENFDGYPATYYAKIAYETQVAAPATSSGWFLPAIGQLYEIWQQKDLLHNIIPSHRRYWSSSEDSANTSLSVLVLDVAATPVSQRISSLNKHDRYSDPNGTYSWAILAF</sequence>
<evidence type="ECO:0000313" key="2">
    <source>
        <dbReference type="EMBL" id="OUP31496.1"/>
    </source>
</evidence>
<gene>
    <name evidence="2" type="ORF">B5F24_16830</name>
</gene>
<feature type="region of interest" description="Disordered" evidence="1">
    <location>
        <begin position="83"/>
        <end position="107"/>
    </location>
</feature>
<accession>A0A1Y4JI89</accession>